<dbReference type="PROSITE" id="PS51123">
    <property type="entry name" value="OMPA_2"/>
    <property type="match status" value="1"/>
</dbReference>
<dbReference type="SUPFAM" id="SSF103088">
    <property type="entry name" value="OmpA-like"/>
    <property type="match status" value="1"/>
</dbReference>
<dbReference type="PANTHER" id="PTHR30329">
    <property type="entry name" value="STATOR ELEMENT OF FLAGELLAR MOTOR COMPLEX"/>
    <property type="match status" value="1"/>
</dbReference>
<accession>A0A975F0V9</accession>
<dbReference type="Proteomes" id="UP000671995">
    <property type="component" value="Chromosome"/>
</dbReference>
<keyword evidence="1" id="KW-0472">Membrane</keyword>
<evidence type="ECO:0000259" key="3">
    <source>
        <dbReference type="PROSITE" id="PS51123"/>
    </source>
</evidence>
<feature type="signal peptide" evidence="2">
    <location>
        <begin position="1"/>
        <end position="23"/>
    </location>
</feature>
<dbReference type="InterPro" id="IPR006665">
    <property type="entry name" value="OmpA-like"/>
</dbReference>
<feature type="domain" description="OmpA-like" evidence="3">
    <location>
        <begin position="931"/>
        <end position="1074"/>
    </location>
</feature>
<evidence type="ECO:0000313" key="5">
    <source>
        <dbReference type="Proteomes" id="UP000671995"/>
    </source>
</evidence>
<dbReference type="AlphaFoldDB" id="A0A975F0V9"/>
<sequence>MKKILRCAACALFLISISSYAFAERQTVYISPNNDGVQDDLTVPLKIYDRRYITAWSLIITDRSGKVVRTIGNKYEVPYKMDVKGFFKRLFTPKQGVVIPETVTWNGALDNGETAPDGDYYYYFTATDDNGNVGYSPDIRKTSPNHVVVDNTPPNVVLGEMKDNDKIFGEGSKAKLLIKQSGTKEDEWTAKFKNASGDEVKTYRWVESEPLNFSWDGKNDGDSFVADGVYSYSITAKDRAGNISAPVSIQNIIYSAEKPVTNITILGGKYFSPGTDSPMKDITLGITVPVPAKSSGNKLTAWNISIIDEKGNTVAEFAPVTPMEVEAPPTVLSFDGKDNVGQRLSNGSYQARLTAKYLNGYEPSPIKSPVFVLDTSKPQAVVRAGDKIFSPDGDGVKETITVSQMITPKTGAPVKNWKGKIVSASDPLRVVKEYDLGEFPPSSLQWDGIDSNGKLAPDGDYKFVLSASDLAGNSAVYETPSAFTLDTSKTEVILTAQNSAFSPNNDRVKDTIGFSVMSKIKSAVAAYDLLIKDNSGKTVRTVSGSRTLPQSFTWDGKGDDGIICADGRYLAELSVRSESGSAAKSVTQPFVLDTKYPSLLAEVPWTLFSPDGDGKKDVLPVSVKDCTEEDLWTAQVLDANKKPVRSYSWKGKIEESGREGFTWDGTDESGNTVPYGNYSMVIRSEDLAGNSFRSEISKIIPDVRPAQAYVTTSLEGISPNGDGVKDTQTFTVRTSLAEGISSWKFDVNDEAGKTVRSWTGGNGANLPAEIVWDGLTGEGKPAEGVMTGSLEIIYAKGNEVHAKAAAFVCTVTPPELTASVAPEFFSPDNDGSNDDLFIKLSGKTKSNLKSWSFSINDPQSGQKFWTTGGTSAITERIVWDGLSNVSKDSKGLAERVQSAMDYPFVFTASDDLGMSSTVKGVIGVDVLVIRDGNVLKMAVPSIIFRSDHADFKTTAEVGKGGLDPEKAASNERVLKRVEAILSKFSDYKVTIVGHANKITAYEEEETQDNPGLWGPALIPLSQARAEYVKNYLVKFGIRADRLTTEGKGGTQLVADWQDKNNNWKNRRVEFILNK</sequence>
<evidence type="ECO:0000313" key="4">
    <source>
        <dbReference type="EMBL" id="QTQ12303.1"/>
    </source>
</evidence>
<reference evidence="4" key="2">
    <citation type="journal article" date="2021" name="Microbiol. Resour. Announc.">
        <title>Complete Genome Sequences of Three Human Oral Treponema parvum Isolates.</title>
        <authorList>
            <person name="Zeng H."/>
            <person name="Watt R.M."/>
        </authorList>
    </citation>
    <scope>NUCLEOTIDE SEQUENCE</scope>
    <source>
        <strain evidence="4">ATCC 700773</strain>
    </source>
</reference>
<keyword evidence="2" id="KW-0732">Signal</keyword>
<evidence type="ECO:0000256" key="1">
    <source>
        <dbReference type="PROSITE-ProRule" id="PRU00473"/>
    </source>
</evidence>
<dbReference type="InterPro" id="IPR050330">
    <property type="entry name" value="Bact_OuterMem_StrucFunc"/>
</dbReference>
<dbReference type="InterPro" id="IPR036737">
    <property type="entry name" value="OmpA-like_sf"/>
</dbReference>
<proteinExistence type="predicted"/>
<protein>
    <submittedName>
        <fullName evidence="4">OmpA family protein</fullName>
    </submittedName>
</protein>
<dbReference type="InterPro" id="IPR025965">
    <property type="entry name" value="FlgD/Vpr_Ig-like"/>
</dbReference>
<reference evidence="4" key="1">
    <citation type="submission" date="2020-05" db="EMBL/GenBank/DDBJ databases">
        <authorList>
            <person name="Zeng H."/>
            <person name="Chan Y.K."/>
            <person name="Watt R.M."/>
        </authorList>
    </citation>
    <scope>NUCLEOTIDE SEQUENCE</scope>
    <source>
        <strain evidence="4">ATCC 700773</strain>
    </source>
</reference>
<evidence type="ECO:0000256" key="2">
    <source>
        <dbReference type="SAM" id="SignalP"/>
    </source>
</evidence>
<dbReference type="RefSeq" id="WP_210117017.1">
    <property type="nucleotide sequence ID" value="NZ_CP054257.1"/>
</dbReference>
<feature type="chain" id="PRO_5037698783" evidence="2">
    <location>
        <begin position="24"/>
        <end position="1074"/>
    </location>
</feature>
<dbReference type="EMBL" id="CP054257">
    <property type="protein sequence ID" value="QTQ12303.1"/>
    <property type="molecule type" value="Genomic_DNA"/>
</dbReference>
<gene>
    <name evidence="4" type="ORF">HRI96_08890</name>
</gene>
<dbReference type="CDD" id="cd07185">
    <property type="entry name" value="OmpA_C-like"/>
    <property type="match status" value="1"/>
</dbReference>
<organism evidence="4 5">
    <name type="scientific">Treponema parvum</name>
    <dbReference type="NCBI Taxonomy" id="138851"/>
    <lineage>
        <taxon>Bacteria</taxon>
        <taxon>Pseudomonadati</taxon>
        <taxon>Spirochaetota</taxon>
        <taxon>Spirochaetia</taxon>
        <taxon>Spirochaetales</taxon>
        <taxon>Treponemataceae</taxon>
        <taxon>Treponema</taxon>
    </lineage>
</organism>
<dbReference type="GO" id="GO:0016020">
    <property type="term" value="C:membrane"/>
    <property type="evidence" value="ECO:0007669"/>
    <property type="project" value="UniProtKB-UniRule"/>
</dbReference>
<dbReference type="Gene3D" id="2.60.40.4070">
    <property type="match status" value="6"/>
</dbReference>
<name>A0A975F0V9_9SPIR</name>
<dbReference type="Pfam" id="PF00691">
    <property type="entry name" value="OmpA"/>
    <property type="match status" value="1"/>
</dbReference>
<dbReference type="Pfam" id="PF13860">
    <property type="entry name" value="FlgD_ig"/>
    <property type="match status" value="3"/>
</dbReference>
<dbReference type="Gene3D" id="3.30.1330.60">
    <property type="entry name" value="OmpA-like domain"/>
    <property type="match status" value="1"/>
</dbReference>
<dbReference type="PANTHER" id="PTHR30329:SF21">
    <property type="entry name" value="LIPOPROTEIN YIAD-RELATED"/>
    <property type="match status" value="1"/>
</dbReference>